<dbReference type="AlphaFoldDB" id="A0A935JVV2"/>
<gene>
    <name evidence="2" type="ORF">IPJ38_07115</name>
</gene>
<keyword evidence="1" id="KW-0812">Transmembrane</keyword>
<accession>A0A935JVV2</accession>
<organism evidence="2 3">
    <name type="scientific">Candidatus Dechloromonas phosphorivorans</name>
    <dbReference type="NCBI Taxonomy" id="2899244"/>
    <lineage>
        <taxon>Bacteria</taxon>
        <taxon>Pseudomonadati</taxon>
        <taxon>Pseudomonadota</taxon>
        <taxon>Betaproteobacteria</taxon>
        <taxon>Rhodocyclales</taxon>
        <taxon>Azonexaceae</taxon>
        <taxon>Dechloromonas</taxon>
    </lineage>
</organism>
<keyword evidence="1" id="KW-0472">Membrane</keyword>
<reference evidence="2 3" key="1">
    <citation type="submission" date="2020-10" db="EMBL/GenBank/DDBJ databases">
        <title>Connecting structure to function with the recovery of over 1000 high-quality activated sludge metagenome-assembled genomes encoding full-length rRNA genes using long-read sequencing.</title>
        <authorList>
            <person name="Singleton C.M."/>
            <person name="Petriglieri F."/>
            <person name="Kristensen J.M."/>
            <person name="Kirkegaard R.H."/>
            <person name="Michaelsen T.Y."/>
            <person name="Andersen M.H."/>
            <person name="Karst S.M."/>
            <person name="Dueholm M.S."/>
            <person name="Nielsen P.H."/>
            <person name="Albertsen M."/>
        </authorList>
    </citation>
    <scope>NUCLEOTIDE SEQUENCE [LARGE SCALE GENOMIC DNA]</scope>
    <source>
        <strain evidence="2">EsbW_18-Q3-R4-48_BATAC.463</strain>
    </source>
</reference>
<protein>
    <submittedName>
        <fullName evidence="2">Uncharacterized protein</fullName>
    </submittedName>
</protein>
<name>A0A935JVV2_9RHOO</name>
<proteinExistence type="predicted"/>
<evidence type="ECO:0000313" key="3">
    <source>
        <dbReference type="Proteomes" id="UP000739411"/>
    </source>
</evidence>
<dbReference type="EMBL" id="JADJMS010000013">
    <property type="protein sequence ID" value="MBK7414916.1"/>
    <property type="molecule type" value="Genomic_DNA"/>
</dbReference>
<evidence type="ECO:0000256" key="1">
    <source>
        <dbReference type="SAM" id="Phobius"/>
    </source>
</evidence>
<keyword evidence="1" id="KW-1133">Transmembrane helix</keyword>
<dbReference type="Proteomes" id="UP000739411">
    <property type="component" value="Unassembled WGS sequence"/>
</dbReference>
<feature type="transmembrane region" description="Helical" evidence="1">
    <location>
        <begin position="72"/>
        <end position="95"/>
    </location>
</feature>
<sequence length="134" mass="15351">MMFHVYADPKPEGYFVNEPFGIYREVLDADWLLYILLPALLIGVVAILMVAWRIHEIPTHKANHKNMRQAELVTALTLLGLFMHEIWAIALFMAYMDWNAFEDFMVRILRRSRSPAAGDSQADSMATVSGEHKA</sequence>
<evidence type="ECO:0000313" key="2">
    <source>
        <dbReference type="EMBL" id="MBK7414916.1"/>
    </source>
</evidence>
<comment type="caution">
    <text evidence="2">The sequence shown here is derived from an EMBL/GenBank/DDBJ whole genome shotgun (WGS) entry which is preliminary data.</text>
</comment>
<feature type="transmembrane region" description="Helical" evidence="1">
    <location>
        <begin position="31"/>
        <end position="52"/>
    </location>
</feature>